<evidence type="ECO:0008006" key="2">
    <source>
        <dbReference type="Google" id="ProtNLM"/>
    </source>
</evidence>
<organism evidence="1">
    <name type="scientific">marine metagenome</name>
    <dbReference type="NCBI Taxonomy" id="408172"/>
    <lineage>
        <taxon>unclassified sequences</taxon>
        <taxon>metagenomes</taxon>
        <taxon>ecological metagenomes</taxon>
    </lineage>
</organism>
<dbReference type="InterPro" id="IPR021074">
    <property type="entry name" value="Formate_DH_dsu"/>
</dbReference>
<name>A0A382X319_9ZZZZ</name>
<sequence length="96" mass="10753">MTDDEQPAVAGEVIDLDRLIIMANQIGDFFAPYPTERSREGLRNHFRTYWDPRMRNALLAHIDAGGDGLDLRVIEGAQLLRGKAADKSGYYGPPQH</sequence>
<proteinExistence type="predicted"/>
<protein>
    <recommendedName>
        <fullName evidence="2">Formate dehydrogenase subunit delta</fullName>
    </recommendedName>
</protein>
<evidence type="ECO:0000313" key="1">
    <source>
        <dbReference type="EMBL" id="SVD65502.1"/>
    </source>
</evidence>
<dbReference type="EMBL" id="UINC01164573">
    <property type="protein sequence ID" value="SVD65502.1"/>
    <property type="molecule type" value="Genomic_DNA"/>
</dbReference>
<dbReference type="AlphaFoldDB" id="A0A382X319"/>
<gene>
    <name evidence="1" type="ORF">METZ01_LOCUS418356</name>
</gene>
<accession>A0A382X319</accession>
<reference evidence="1" key="1">
    <citation type="submission" date="2018-05" db="EMBL/GenBank/DDBJ databases">
        <authorList>
            <person name="Lanie J.A."/>
            <person name="Ng W.-L."/>
            <person name="Kazmierczak K.M."/>
            <person name="Andrzejewski T.M."/>
            <person name="Davidsen T.M."/>
            <person name="Wayne K.J."/>
            <person name="Tettelin H."/>
            <person name="Glass J.I."/>
            <person name="Rusch D."/>
            <person name="Podicherti R."/>
            <person name="Tsui H.-C.T."/>
            <person name="Winkler M.E."/>
        </authorList>
    </citation>
    <scope>NUCLEOTIDE SEQUENCE</scope>
</reference>
<dbReference type="Pfam" id="PF11390">
    <property type="entry name" value="FdsD"/>
    <property type="match status" value="1"/>
</dbReference>